<name>A0A0A9FU20_ARUDO</name>
<organism evidence="1">
    <name type="scientific">Arundo donax</name>
    <name type="common">Giant reed</name>
    <name type="synonym">Donax arundinaceus</name>
    <dbReference type="NCBI Taxonomy" id="35708"/>
    <lineage>
        <taxon>Eukaryota</taxon>
        <taxon>Viridiplantae</taxon>
        <taxon>Streptophyta</taxon>
        <taxon>Embryophyta</taxon>
        <taxon>Tracheophyta</taxon>
        <taxon>Spermatophyta</taxon>
        <taxon>Magnoliopsida</taxon>
        <taxon>Liliopsida</taxon>
        <taxon>Poales</taxon>
        <taxon>Poaceae</taxon>
        <taxon>PACMAD clade</taxon>
        <taxon>Arundinoideae</taxon>
        <taxon>Arundineae</taxon>
        <taxon>Arundo</taxon>
    </lineage>
</organism>
<protein>
    <submittedName>
        <fullName evidence="1">Uncharacterized protein</fullName>
    </submittedName>
</protein>
<evidence type="ECO:0000313" key="1">
    <source>
        <dbReference type="EMBL" id="JAE16355.1"/>
    </source>
</evidence>
<reference evidence="1" key="2">
    <citation type="journal article" date="2015" name="Data Brief">
        <title>Shoot transcriptome of the giant reed, Arundo donax.</title>
        <authorList>
            <person name="Barrero R.A."/>
            <person name="Guerrero F.D."/>
            <person name="Moolhuijzen P."/>
            <person name="Goolsby J.A."/>
            <person name="Tidwell J."/>
            <person name="Bellgard S.E."/>
            <person name="Bellgard M.I."/>
        </authorList>
    </citation>
    <scope>NUCLEOTIDE SEQUENCE</scope>
    <source>
        <tissue evidence="1">Shoot tissue taken approximately 20 cm above the soil surface</tissue>
    </source>
</reference>
<accession>A0A0A9FU20</accession>
<dbReference type="EMBL" id="GBRH01181541">
    <property type="protein sequence ID" value="JAE16355.1"/>
    <property type="molecule type" value="Transcribed_RNA"/>
</dbReference>
<reference evidence="1" key="1">
    <citation type="submission" date="2014-09" db="EMBL/GenBank/DDBJ databases">
        <authorList>
            <person name="Magalhaes I.L.F."/>
            <person name="Oliveira U."/>
            <person name="Santos F.R."/>
            <person name="Vidigal T.H.D.A."/>
            <person name="Brescovit A.D."/>
            <person name="Santos A.J."/>
        </authorList>
    </citation>
    <scope>NUCLEOTIDE SEQUENCE</scope>
    <source>
        <tissue evidence="1">Shoot tissue taken approximately 20 cm above the soil surface</tissue>
    </source>
</reference>
<proteinExistence type="predicted"/>
<sequence length="76" mass="8409">MVSECELLISTHIYLGLSYLWMYPTLSGPFSPTPPMSGLVDSYHFLHYCHALGSHYAPVPLEVFVGYAQTISTNVG</sequence>
<dbReference type="AlphaFoldDB" id="A0A0A9FU20"/>